<dbReference type="PATRIC" id="fig|322095.3.peg.1935"/>
<dbReference type="AlphaFoldDB" id="A0A134B0S1"/>
<evidence type="ECO:0000313" key="2">
    <source>
        <dbReference type="Proteomes" id="UP000070224"/>
    </source>
</evidence>
<dbReference type="EMBL" id="LSDK01000136">
    <property type="protein sequence ID" value="KXB73539.1"/>
    <property type="molecule type" value="Genomic_DNA"/>
</dbReference>
<comment type="caution">
    <text evidence="1">The sequence shown here is derived from an EMBL/GenBank/DDBJ whole genome shotgun (WGS) entry which is preliminary data.</text>
</comment>
<name>A0A134B0S1_9PORP</name>
<proteinExistence type="predicted"/>
<gene>
    <name evidence="1" type="ORF">HMPREF3185_01961</name>
</gene>
<reference evidence="2" key="1">
    <citation type="submission" date="2016-01" db="EMBL/GenBank/DDBJ databases">
        <authorList>
            <person name="Mitreva M."/>
            <person name="Pepin K.H."/>
            <person name="Mihindukulasuriya K.A."/>
            <person name="Fulton R."/>
            <person name="Fronick C."/>
            <person name="O'Laughlin M."/>
            <person name="Miner T."/>
            <person name="Herter B."/>
            <person name="Rosa B.A."/>
            <person name="Cordes M."/>
            <person name="Tomlinson C."/>
            <person name="Wollam A."/>
            <person name="Palsikar V.B."/>
            <person name="Mardis E.R."/>
            <person name="Wilson R.K."/>
        </authorList>
    </citation>
    <scope>NUCLEOTIDE SEQUENCE [LARGE SCALE GENOMIC DNA]</scope>
    <source>
        <strain evidence="2">KA00683</strain>
    </source>
</reference>
<sequence length="42" mass="4495">MGAPIRLLSRDKATGMRSLRTRLGTTSARTARCSTIGSIFAL</sequence>
<organism evidence="1 2">
    <name type="scientific">Porphyromonas somerae</name>
    <dbReference type="NCBI Taxonomy" id="322095"/>
    <lineage>
        <taxon>Bacteria</taxon>
        <taxon>Pseudomonadati</taxon>
        <taxon>Bacteroidota</taxon>
        <taxon>Bacteroidia</taxon>
        <taxon>Bacteroidales</taxon>
        <taxon>Porphyromonadaceae</taxon>
        <taxon>Porphyromonas</taxon>
    </lineage>
</organism>
<dbReference type="STRING" id="322095.HMPREF3185_01961"/>
<protein>
    <submittedName>
        <fullName evidence="1">Uncharacterized protein</fullName>
    </submittedName>
</protein>
<accession>A0A134B0S1</accession>
<evidence type="ECO:0000313" key="1">
    <source>
        <dbReference type="EMBL" id="KXB73539.1"/>
    </source>
</evidence>
<keyword evidence="2" id="KW-1185">Reference proteome</keyword>
<dbReference type="Proteomes" id="UP000070224">
    <property type="component" value="Unassembled WGS sequence"/>
</dbReference>